<dbReference type="Proteomes" id="UP001165122">
    <property type="component" value="Unassembled WGS sequence"/>
</dbReference>
<keyword evidence="2" id="KW-1185">Reference proteome</keyword>
<gene>
    <name evidence="1" type="ORF">TrLO_g2292</name>
</gene>
<dbReference type="EMBL" id="BRXW01000594">
    <property type="protein sequence ID" value="GMH68549.1"/>
    <property type="molecule type" value="Genomic_DNA"/>
</dbReference>
<name>A0A9W7AAK9_9STRA</name>
<evidence type="ECO:0000313" key="1">
    <source>
        <dbReference type="EMBL" id="GMH68549.1"/>
    </source>
</evidence>
<comment type="caution">
    <text evidence="1">The sequence shown here is derived from an EMBL/GenBank/DDBJ whole genome shotgun (WGS) entry which is preliminary data.</text>
</comment>
<accession>A0A9W7AAK9</accession>
<evidence type="ECO:0000313" key="2">
    <source>
        <dbReference type="Proteomes" id="UP001165122"/>
    </source>
</evidence>
<organism evidence="1 2">
    <name type="scientific">Triparma laevis f. longispina</name>
    <dbReference type="NCBI Taxonomy" id="1714387"/>
    <lineage>
        <taxon>Eukaryota</taxon>
        <taxon>Sar</taxon>
        <taxon>Stramenopiles</taxon>
        <taxon>Ochrophyta</taxon>
        <taxon>Bolidophyceae</taxon>
        <taxon>Parmales</taxon>
        <taxon>Triparmaceae</taxon>
        <taxon>Triparma</taxon>
    </lineage>
</organism>
<sequence length="127" mass="14746">MEEEEYLRTLERLNSCDDYGVRGWGRDDEKVSLQFVVVVRNSSDDVVGDVRAWAKKCFDCEGMTADVKDNVTEFLVVIVMQIRALMKMSRIEVALKLVMTLSMGYADVLTDFLVHLWSVDQRFLWVR</sequence>
<protein>
    <submittedName>
        <fullName evidence="1">Uncharacterized protein</fullName>
    </submittedName>
</protein>
<dbReference type="AlphaFoldDB" id="A0A9W7AAK9"/>
<proteinExistence type="predicted"/>
<reference evidence="2" key="1">
    <citation type="journal article" date="2023" name="Commun. Biol.">
        <title>Genome analysis of Parmales, the sister group of diatoms, reveals the evolutionary specialization of diatoms from phago-mixotrophs to photoautotrophs.</title>
        <authorList>
            <person name="Ban H."/>
            <person name="Sato S."/>
            <person name="Yoshikawa S."/>
            <person name="Yamada K."/>
            <person name="Nakamura Y."/>
            <person name="Ichinomiya M."/>
            <person name="Sato N."/>
            <person name="Blanc-Mathieu R."/>
            <person name="Endo H."/>
            <person name="Kuwata A."/>
            <person name="Ogata H."/>
        </authorList>
    </citation>
    <scope>NUCLEOTIDE SEQUENCE [LARGE SCALE GENOMIC DNA]</scope>
    <source>
        <strain evidence="2">NIES 3700</strain>
    </source>
</reference>